<dbReference type="EMBL" id="WHUW01000001">
    <property type="protein sequence ID" value="KAF8452506.1"/>
    <property type="molecule type" value="Genomic_DNA"/>
</dbReference>
<dbReference type="InterPro" id="IPR009542">
    <property type="entry name" value="Spc1/SPCS1"/>
</dbReference>
<evidence type="ECO:0000256" key="6">
    <source>
        <dbReference type="ARBA" id="ARBA00022989"/>
    </source>
</evidence>
<comment type="subcellular location">
    <subcellularLocation>
        <location evidence="1">Endoplasmic reticulum membrane</location>
        <topology evidence="1">Multi-pass membrane protein</topology>
    </subcellularLocation>
</comment>
<evidence type="ECO:0000256" key="1">
    <source>
        <dbReference type="ARBA" id="ARBA00004477"/>
    </source>
</evidence>
<proteinExistence type="inferred from homology"/>
<evidence type="ECO:0000256" key="4">
    <source>
        <dbReference type="ARBA" id="ARBA00022692"/>
    </source>
</evidence>
<evidence type="ECO:0000256" key="7">
    <source>
        <dbReference type="ARBA" id="ARBA00023136"/>
    </source>
</evidence>
<dbReference type="GO" id="GO:0005787">
    <property type="term" value="C:signal peptidase complex"/>
    <property type="evidence" value="ECO:0007669"/>
    <property type="project" value="InterPro"/>
</dbReference>
<organism evidence="10 11">
    <name type="scientific">Boletus edulis BED1</name>
    <dbReference type="NCBI Taxonomy" id="1328754"/>
    <lineage>
        <taxon>Eukaryota</taxon>
        <taxon>Fungi</taxon>
        <taxon>Dikarya</taxon>
        <taxon>Basidiomycota</taxon>
        <taxon>Agaricomycotina</taxon>
        <taxon>Agaricomycetes</taxon>
        <taxon>Agaricomycetidae</taxon>
        <taxon>Boletales</taxon>
        <taxon>Boletineae</taxon>
        <taxon>Boletaceae</taxon>
        <taxon>Boletoideae</taxon>
        <taxon>Boletus</taxon>
    </lineage>
</organism>
<feature type="transmembrane region" description="Helical" evidence="9">
    <location>
        <begin position="23"/>
        <end position="42"/>
    </location>
</feature>
<keyword evidence="11" id="KW-1185">Reference proteome</keyword>
<comment type="function">
    <text evidence="8">Component of the signal peptidase complex (SPC) which catalyzes the cleavage of N-terminal signal sequences from nascent proteins as they are translocated into the lumen of the endoplasmic reticulum. Dispensable for SPC enzymatic activity.</text>
</comment>
<accession>A0AAD4C8P3</accession>
<dbReference type="Pfam" id="PF06645">
    <property type="entry name" value="SPC12"/>
    <property type="match status" value="1"/>
</dbReference>
<dbReference type="AlphaFoldDB" id="A0AAD4C8P3"/>
<keyword evidence="7 9" id="KW-0472">Membrane</keyword>
<protein>
    <recommendedName>
        <fullName evidence="3">Signal peptidase complex subunit 1</fullName>
    </recommendedName>
</protein>
<dbReference type="GO" id="GO:0006465">
    <property type="term" value="P:signal peptide processing"/>
    <property type="evidence" value="ECO:0007669"/>
    <property type="project" value="InterPro"/>
</dbReference>
<keyword evidence="6 9" id="KW-1133">Transmembrane helix</keyword>
<evidence type="ECO:0000256" key="2">
    <source>
        <dbReference type="ARBA" id="ARBA00005245"/>
    </source>
</evidence>
<dbReference type="PANTHER" id="PTHR13202:SF0">
    <property type="entry name" value="SIGNAL PEPTIDASE COMPLEX SUBUNIT 1"/>
    <property type="match status" value="1"/>
</dbReference>
<evidence type="ECO:0000313" key="11">
    <source>
        <dbReference type="Proteomes" id="UP001194468"/>
    </source>
</evidence>
<reference evidence="10" key="2">
    <citation type="journal article" date="2020" name="Nat. Commun.">
        <title>Large-scale genome sequencing of mycorrhizal fungi provides insights into the early evolution of symbiotic traits.</title>
        <authorList>
            <person name="Miyauchi S."/>
            <person name="Kiss E."/>
            <person name="Kuo A."/>
            <person name="Drula E."/>
            <person name="Kohler A."/>
            <person name="Sanchez-Garcia M."/>
            <person name="Morin E."/>
            <person name="Andreopoulos B."/>
            <person name="Barry K.W."/>
            <person name="Bonito G."/>
            <person name="Buee M."/>
            <person name="Carver A."/>
            <person name="Chen C."/>
            <person name="Cichocki N."/>
            <person name="Clum A."/>
            <person name="Culley D."/>
            <person name="Crous P.W."/>
            <person name="Fauchery L."/>
            <person name="Girlanda M."/>
            <person name="Hayes R.D."/>
            <person name="Keri Z."/>
            <person name="LaButti K."/>
            <person name="Lipzen A."/>
            <person name="Lombard V."/>
            <person name="Magnuson J."/>
            <person name="Maillard F."/>
            <person name="Murat C."/>
            <person name="Nolan M."/>
            <person name="Ohm R.A."/>
            <person name="Pangilinan J."/>
            <person name="Pereira M.F."/>
            <person name="Perotto S."/>
            <person name="Peter M."/>
            <person name="Pfister S."/>
            <person name="Riley R."/>
            <person name="Sitrit Y."/>
            <person name="Stielow J.B."/>
            <person name="Szollosi G."/>
            <person name="Zifcakova L."/>
            <person name="Stursova M."/>
            <person name="Spatafora J.W."/>
            <person name="Tedersoo L."/>
            <person name="Vaario L.M."/>
            <person name="Yamada A."/>
            <person name="Yan M."/>
            <person name="Wang P."/>
            <person name="Xu J."/>
            <person name="Bruns T."/>
            <person name="Baldrian P."/>
            <person name="Vilgalys R."/>
            <person name="Dunand C."/>
            <person name="Henrissat B."/>
            <person name="Grigoriev I.V."/>
            <person name="Hibbett D."/>
            <person name="Nagy L.G."/>
            <person name="Martin F.M."/>
        </authorList>
    </citation>
    <scope>NUCLEOTIDE SEQUENCE</scope>
    <source>
        <strain evidence="10">BED1</strain>
    </source>
</reference>
<keyword evidence="4 9" id="KW-0812">Transmembrane</keyword>
<evidence type="ECO:0000256" key="3">
    <source>
        <dbReference type="ARBA" id="ARBA00017059"/>
    </source>
</evidence>
<reference evidence="10" key="1">
    <citation type="submission" date="2019-10" db="EMBL/GenBank/DDBJ databases">
        <authorList>
            <consortium name="DOE Joint Genome Institute"/>
            <person name="Kuo A."/>
            <person name="Miyauchi S."/>
            <person name="Kiss E."/>
            <person name="Drula E."/>
            <person name="Kohler A."/>
            <person name="Sanchez-Garcia M."/>
            <person name="Andreopoulos B."/>
            <person name="Barry K.W."/>
            <person name="Bonito G."/>
            <person name="Buee M."/>
            <person name="Carver A."/>
            <person name="Chen C."/>
            <person name="Cichocki N."/>
            <person name="Clum A."/>
            <person name="Culley D."/>
            <person name="Crous P.W."/>
            <person name="Fauchery L."/>
            <person name="Girlanda M."/>
            <person name="Hayes R."/>
            <person name="Keri Z."/>
            <person name="LaButti K."/>
            <person name="Lipzen A."/>
            <person name="Lombard V."/>
            <person name="Magnuson J."/>
            <person name="Maillard F."/>
            <person name="Morin E."/>
            <person name="Murat C."/>
            <person name="Nolan M."/>
            <person name="Ohm R."/>
            <person name="Pangilinan J."/>
            <person name="Pereira M."/>
            <person name="Perotto S."/>
            <person name="Peter M."/>
            <person name="Riley R."/>
            <person name="Sitrit Y."/>
            <person name="Stielow B."/>
            <person name="Szollosi G."/>
            <person name="Zifcakova L."/>
            <person name="Stursova M."/>
            <person name="Spatafora J.W."/>
            <person name="Tedersoo L."/>
            <person name="Vaario L.-M."/>
            <person name="Yamada A."/>
            <person name="Yan M."/>
            <person name="Wang P."/>
            <person name="Xu J."/>
            <person name="Bruns T."/>
            <person name="Baldrian P."/>
            <person name="Vilgalys R."/>
            <person name="Henrissat B."/>
            <person name="Grigoriev I.V."/>
            <person name="Hibbett D."/>
            <person name="Nagy L.G."/>
            <person name="Martin F.M."/>
        </authorList>
    </citation>
    <scope>NUCLEOTIDE SEQUENCE</scope>
    <source>
        <strain evidence="10">BED1</strain>
    </source>
</reference>
<dbReference type="Proteomes" id="UP001194468">
    <property type="component" value="Unassembled WGS sequence"/>
</dbReference>
<evidence type="ECO:0000256" key="5">
    <source>
        <dbReference type="ARBA" id="ARBA00022824"/>
    </source>
</evidence>
<comment type="caution">
    <text evidence="10">The sequence shown here is derived from an EMBL/GenBank/DDBJ whole genome shotgun (WGS) entry which is preliminary data.</text>
</comment>
<sequence length="88" mass="9721">MSSIRDLLEGKIDFHGQKKADDITRIALIAITVLSFVLGFALQSLRVMMGTFSFSTVALALVVLPPWPAYNRHPVKWQPAQPAALKSK</sequence>
<feature type="transmembrane region" description="Helical" evidence="9">
    <location>
        <begin position="49"/>
        <end position="67"/>
    </location>
</feature>
<gene>
    <name evidence="10" type="ORF">L210DRAFT_2039292</name>
</gene>
<evidence type="ECO:0000313" key="10">
    <source>
        <dbReference type="EMBL" id="KAF8452506.1"/>
    </source>
</evidence>
<name>A0AAD4C8P3_BOLED</name>
<keyword evidence="5" id="KW-0256">Endoplasmic reticulum</keyword>
<dbReference type="PANTHER" id="PTHR13202">
    <property type="entry name" value="MICROSOMAL SIGNAL PEPTIDASE 12 KDA SUBUNIT"/>
    <property type="match status" value="1"/>
</dbReference>
<dbReference type="GO" id="GO:0045047">
    <property type="term" value="P:protein targeting to ER"/>
    <property type="evidence" value="ECO:0007669"/>
    <property type="project" value="TreeGrafter"/>
</dbReference>
<evidence type="ECO:0000256" key="8">
    <source>
        <dbReference type="ARBA" id="ARBA00045204"/>
    </source>
</evidence>
<evidence type="ECO:0000256" key="9">
    <source>
        <dbReference type="SAM" id="Phobius"/>
    </source>
</evidence>
<comment type="similarity">
    <text evidence="2">Belongs to the SPCS1 family.</text>
</comment>